<dbReference type="InterPro" id="IPR028889">
    <property type="entry name" value="USP"/>
</dbReference>
<evidence type="ECO:0000256" key="2">
    <source>
        <dbReference type="ARBA" id="ARBA00012759"/>
    </source>
</evidence>
<sequence>MEAVDQALALCSEDGGPPHVKLVLEWSEESKKEIIGDDHDLIEEHASVKVLRAQALQGGAPLTLEECLRDYTEAETLTDAWRCPHCQQYQPVVKTLDVWSLPDILVVHFKRFRQQSLRGCNSTKLTSMVDFPVNGLDMSPHLANKRNANLNRNGPLNDSDNSMIINNTWSPWKRSRKQSSSEDNLYDLYAVCYHHGTDLETGHYTAACKNSYDNTWYLYDDAKVDSLSKNEEDMNSLLVNNSAYILFYQKRNGAYVGSSCNSSSAASTSSVGSSLDHWVARMPRYTPPKTARVATVERPKPVVNVNGNDTKADEDEVAERGNSGSNVSLRVNSAVEKKEECAAVEIVSSTDCEKNASNLSITRHSLDSANRKSVNSLNSTGSNNNRRSHDARDTVAIENMRNSPTLSHLSDKKPVYTTSIYINSTGDGSMRNSPVLSMHRIDGALEQPEDDVKRREVRPEVTVYTTTAAVHRYSDMSPRISSSVSRTQLNWMSPQPARKLNTSQQSV</sequence>
<keyword evidence="6" id="KW-1185">Reference proteome</keyword>
<dbReference type="GO" id="GO:0004843">
    <property type="term" value="F:cysteine-type deubiquitinase activity"/>
    <property type="evidence" value="ECO:0007669"/>
    <property type="project" value="UniProtKB-EC"/>
</dbReference>
<feature type="region of interest" description="Disordered" evidence="3">
    <location>
        <begin position="363"/>
        <end position="391"/>
    </location>
</feature>
<proteinExistence type="predicted"/>
<dbReference type="OrthoDB" id="265776at2759"/>
<dbReference type="PANTHER" id="PTHR21646:SF14">
    <property type="entry name" value="FI05488P"/>
    <property type="match status" value="1"/>
</dbReference>
<dbReference type="InterPro" id="IPR018200">
    <property type="entry name" value="USP_CS"/>
</dbReference>
<dbReference type="EC" id="3.4.19.12" evidence="2"/>
<dbReference type="GO" id="GO:0016579">
    <property type="term" value="P:protein deubiquitination"/>
    <property type="evidence" value="ECO:0007669"/>
    <property type="project" value="InterPro"/>
</dbReference>
<evidence type="ECO:0000313" key="6">
    <source>
        <dbReference type="Proteomes" id="UP001154078"/>
    </source>
</evidence>
<dbReference type="SUPFAM" id="SSF54001">
    <property type="entry name" value="Cysteine proteinases"/>
    <property type="match status" value="1"/>
</dbReference>
<dbReference type="PROSITE" id="PS50235">
    <property type="entry name" value="USP_3"/>
    <property type="match status" value="1"/>
</dbReference>
<evidence type="ECO:0000259" key="4">
    <source>
        <dbReference type="PROSITE" id="PS50235"/>
    </source>
</evidence>
<dbReference type="AlphaFoldDB" id="A0A9P0BLZ7"/>
<evidence type="ECO:0000256" key="1">
    <source>
        <dbReference type="ARBA" id="ARBA00000707"/>
    </source>
</evidence>
<feature type="region of interest" description="Disordered" evidence="3">
    <location>
        <begin position="486"/>
        <end position="507"/>
    </location>
</feature>
<gene>
    <name evidence="5" type="ORF">MELIAE_LOCUS13001</name>
</gene>
<dbReference type="InterPro" id="IPR001394">
    <property type="entry name" value="Peptidase_C19_UCH"/>
</dbReference>
<comment type="catalytic activity">
    <reaction evidence="1">
        <text>Thiol-dependent hydrolysis of ester, thioester, amide, peptide and isopeptide bonds formed by the C-terminal Gly of ubiquitin (a 76-residue protein attached to proteins as an intracellular targeting signal).</text>
        <dbReference type="EC" id="3.4.19.12"/>
    </reaction>
</comment>
<dbReference type="Pfam" id="PF00443">
    <property type="entry name" value="UCH"/>
    <property type="match status" value="1"/>
</dbReference>
<dbReference type="InterPro" id="IPR050185">
    <property type="entry name" value="Ub_carboxyl-term_hydrolase"/>
</dbReference>
<dbReference type="CDD" id="cd02674">
    <property type="entry name" value="Peptidase_C19R"/>
    <property type="match status" value="1"/>
</dbReference>
<evidence type="ECO:0000256" key="3">
    <source>
        <dbReference type="SAM" id="MobiDB-lite"/>
    </source>
</evidence>
<accession>A0A9P0BLZ7</accession>
<dbReference type="EMBL" id="OV121140">
    <property type="protein sequence ID" value="CAH0564430.1"/>
    <property type="molecule type" value="Genomic_DNA"/>
</dbReference>
<feature type="region of interest" description="Disordered" evidence="3">
    <location>
        <begin position="302"/>
        <end position="325"/>
    </location>
</feature>
<name>A0A9P0BLZ7_BRAAE</name>
<dbReference type="PANTHER" id="PTHR21646">
    <property type="entry name" value="UBIQUITIN CARBOXYL-TERMINAL HYDROLASE"/>
    <property type="match status" value="1"/>
</dbReference>
<organism evidence="5 6">
    <name type="scientific">Brassicogethes aeneus</name>
    <name type="common">Rape pollen beetle</name>
    <name type="synonym">Meligethes aeneus</name>
    <dbReference type="NCBI Taxonomy" id="1431903"/>
    <lineage>
        <taxon>Eukaryota</taxon>
        <taxon>Metazoa</taxon>
        <taxon>Ecdysozoa</taxon>
        <taxon>Arthropoda</taxon>
        <taxon>Hexapoda</taxon>
        <taxon>Insecta</taxon>
        <taxon>Pterygota</taxon>
        <taxon>Neoptera</taxon>
        <taxon>Endopterygota</taxon>
        <taxon>Coleoptera</taxon>
        <taxon>Polyphaga</taxon>
        <taxon>Cucujiformia</taxon>
        <taxon>Nitidulidae</taxon>
        <taxon>Meligethinae</taxon>
        <taxon>Brassicogethes</taxon>
    </lineage>
</organism>
<dbReference type="PROSITE" id="PS00973">
    <property type="entry name" value="USP_2"/>
    <property type="match status" value="1"/>
</dbReference>
<dbReference type="Proteomes" id="UP001154078">
    <property type="component" value="Chromosome 9"/>
</dbReference>
<protein>
    <recommendedName>
        <fullName evidence="2">ubiquitinyl hydrolase 1</fullName>
        <ecNumber evidence="2">3.4.19.12</ecNumber>
    </recommendedName>
</protein>
<evidence type="ECO:0000313" key="5">
    <source>
        <dbReference type="EMBL" id="CAH0564430.1"/>
    </source>
</evidence>
<dbReference type="InterPro" id="IPR038765">
    <property type="entry name" value="Papain-like_cys_pep_sf"/>
</dbReference>
<feature type="compositionally biased region" description="Polar residues" evidence="3">
    <location>
        <begin position="371"/>
        <end position="385"/>
    </location>
</feature>
<feature type="domain" description="USP" evidence="4">
    <location>
        <begin position="1"/>
        <end position="251"/>
    </location>
</feature>
<dbReference type="Gene3D" id="3.90.70.10">
    <property type="entry name" value="Cysteine proteinases"/>
    <property type="match status" value="1"/>
</dbReference>
<reference evidence="5" key="1">
    <citation type="submission" date="2021-12" db="EMBL/GenBank/DDBJ databases">
        <authorList>
            <person name="King R."/>
        </authorList>
    </citation>
    <scope>NUCLEOTIDE SEQUENCE</scope>
</reference>